<keyword evidence="2" id="KW-1185">Reference proteome</keyword>
<accession>A0AAD6XMJ5</accession>
<name>A0AAD6XMJ5_9AGAR</name>
<proteinExistence type="predicted"/>
<gene>
    <name evidence="1" type="ORF">B0H15DRAFT_931848</name>
</gene>
<sequence length="213" mass="23717">MQLSFGNAAGEFHKRPDIEGGVYLTDSLVSAAQFACYAVEGETPEKVEVLEFLWKGEGIAVYDFKTSDDPNYHKFLNYNGGLDDSFKKEAAKIYENAMITGYGHCARSEYVLNEGFHSPMIQNIPGGGDDLTDLFWQYAIVKQAAISHALEFKEHYSNIYCSSIPFGETLSARMYAEGQGGNPAFAKRLAKLQNPKYHPKSSKVVFQQQDAVL</sequence>
<evidence type="ECO:0000313" key="1">
    <source>
        <dbReference type="EMBL" id="KAJ7085108.1"/>
    </source>
</evidence>
<evidence type="ECO:0000313" key="2">
    <source>
        <dbReference type="Proteomes" id="UP001222325"/>
    </source>
</evidence>
<protein>
    <recommendedName>
        <fullName evidence="3">RES domain-containing protein</fullName>
    </recommendedName>
</protein>
<evidence type="ECO:0008006" key="3">
    <source>
        <dbReference type="Google" id="ProtNLM"/>
    </source>
</evidence>
<dbReference type="AlphaFoldDB" id="A0AAD6XMJ5"/>
<dbReference type="Proteomes" id="UP001222325">
    <property type="component" value="Unassembled WGS sequence"/>
</dbReference>
<comment type="caution">
    <text evidence="1">The sequence shown here is derived from an EMBL/GenBank/DDBJ whole genome shotgun (WGS) entry which is preliminary data.</text>
</comment>
<dbReference type="EMBL" id="JARJCN010000035">
    <property type="protein sequence ID" value="KAJ7085108.1"/>
    <property type="molecule type" value="Genomic_DNA"/>
</dbReference>
<reference evidence="1" key="1">
    <citation type="submission" date="2023-03" db="EMBL/GenBank/DDBJ databases">
        <title>Massive genome expansion in bonnet fungi (Mycena s.s.) driven by repeated elements and novel gene families across ecological guilds.</title>
        <authorList>
            <consortium name="Lawrence Berkeley National Laboratory"/>
            <person name="Harder C.B."/>
            <person name="Miyauchi S."/>
            <person name="Viragh M."/>
            <person name="Kuo A."/>
            <person name="Thoen E."/>
            <person name="Andreopoulos B."/>
            <person name="Lu D."/>
            <person name="Skrede I."/>
            <person name="Drula E."/>
            <person name="Henrissat B."/>
            <person name="Morin E."/>
            <person name="Kohler A."/>
            <person name="Barry K."/>
            <person name="LaButti K."/>
            <person name="Morin E."/>
            <person name="Salamov A."/>
            <person name="Lipzen A."/>
            <person name="Mereny Z."/>
            <person name="Hegedus B."/>
            <person name="Baldrian P."/>
            <person name="Stursova M."/>
            <person name="Weitz H."/>
            <person name="Taylor A."/>
            <person name="Grigoriev I.V."/>
            <person name="Nagy L.G."/>
            <person name="Martin F."/>
            <person name="Kauserud H."/>
        </authorList>
    </citation>
    <scope>NUCLEOTIDE SEQUENCE</scope>
    <source>
        <strain evidence="1">CBHHK173m</strain>
    </source>
</reference>
<organism evidence="1 2">
    <name type="scientific">Mycena belliarum</name>
    <dbReference type="NCBI Taxonomy" id="1033014"/>
    <lineage>
        <taxon>Eukaryota</taxon>
        <taxon>Fungi</taxon>
        <taxon>Dikarya</taxon>
        <taxon>Basidiomycota</taxon>
        <taxon>Agaricomycotina</taxon>
        <taxon>Agaricomycetes</taxon>
        <taxon>Agaricomycetidae</taxon>
        <taxon>Agaricales</taxon>
        <taxon>Marasmiineae</taxon>
        <taxon>Mycenaceae</taxon>
        <taxon>Mycena</taxon>
    </lineage>
</organism>